<dbReference type="PANTHER" id="PTHR13244">
    <property type="entry name" value="ZINC FINGER MYND DOMAIN CONTAINING PROTEIN 10"/>
    <property type="match status" value="1"/>
</dbReference>
<dbReference type="GO" id="GO:0008270">
    <property type="term" value="F:zinc ion binding"/>
    <property type="evidence" value="ECO:0007669"/>
    <property type="project" value="UniProtKB-KW"/>
</dbReference>
<gene>
    <name evidence="16" type="ORF">EXN66_Car005659</name>
</gene>
<evidence type="ECO:0000313" key="17">
    <source>
        <dbReference type="Proteomes" id="UP000503349"/>
    </source>
</evidence>
<keyword evidence="7" id="KW-0479">Metal-binding</keyword>
<comment type="function">
    <text evidence="13">Plays a role in axonemal structure organization and motility. Involved in axonemal pre-assembly of inner and outer dynein arms (IDA and ODA, respectively) for proper axoneme building for cilia motility. May act by indirectly regulating transcription of dynein proteins.</text>
</comment>
<evidence type="ECO:0000256" key="14">
    <source>
        <dbReference type="PROSITE-ProRule" id="PRU00134"/>
    </source>
</evidence>
<evidence type="ECO:0000256" key="8">
    <source>
        <dbReference type="ARBA" id="ARBA00022771"/>
    </source>
</evidence>
<keyword evidence="8 14" id="KW-0863">Zinc-finger</keyword>
<dbReference type="PROSITE" id="PS01360">
    <property type="entry name" value="ZF_MYND_1"/>
    <property type="match status" value="1"/>
</dbReference>
<keyword evidence="5" id="KW-1003">Cell membrane</keyword>
<evidence type="ECO:0000256" key="9">
    <source>
        <dbReference type="ARBA" id="ARBA00022833"/>
    </source>
</evidence>
<evidence type="ECO:0000256" key="7">
    <source>
        <dbReference type="ARBA" id="ARBA00022723"/>
    </source>
</evidence>
<comment type="similarity">
    <text evidence="3">Belongs to the ZMYND10 family.</text>
</comment>
<evidence type="ECO:0000256" key="11">
    <source>
        <dbReference type="ARBA" id="ARBA00023212"/>
    </source>
</evidence>
<dbReference type="PROSITE" id="PS50865">
    <property type="entry name" value="ZF_MYND_2"/>
    <property type="match status" value="1"/>
</dbReference>
<dbReference type="Pfam" id="PF06218">
    <property type="entry name" value="NPR2"/>
    <property type="match status" value="2"/>
</dbReference>
<dbReference type="GO" id="GO:0120293">
    <property type="term" value="C:dynein axonemal particle"/>
    <property type="evidence" value="ECO:0007669"/>
    <property type="project" value="UniProtKB-SubCell"/>
</dbReference>
<evidence type="ECO:0000256" key="12">
    <source>
        <dbReference type="ARBA" id="ARBA00024190"/>
    </source>
</evidence>
<dbReference type="Pfam" id="PF01753">
    <property type="entry name" value="zf-MYND"/>
    <property type="match status" value="1"/>
</dbReference>
<organism evidence="16 17">
    <name type="scientific">Channa argus</name>
    <name type="common">Northern snakehead</name>
    <name type="synonym">Ophicephalus argus</name>
    <dbReference type="NCBI Taxonomy" id="215402"/>
    <lineage>
        <taxon>Eukaryota</taxon>
        <taxon>Metazoa</taxon>
        <taxon>Chordata</taxon>
        <taxon>Craniata</taxon>
        <taxon>Vertebrata</taxon>
        <taxon>Euteleostomi</taxon>
        <taxon>Actinopterygii</taxon>
        <taxon>Neopterygii</taxon>
        <taxon>Teleostei</taxon>
        <taxon>Neoteleostei</taxon>
        <taxon>Acanthomorphata</taxon>
        <taxon>Anabantaria</taxon>
        <taxon>Anabantiformes</taxon>
        <taxon>Channoidei</taxon>
        <taxon>Channidae</taxon>
        <taxon>Channa</taxon>
    </lineage>
</organism>
<sequence>MKSSRTTHVKIRLPLTKSEVPEEYISRELFDTVQVYVITKPELQNKLITVTAMGKKLIGCPVCIEHKKYSRNALLFNLGLVCDAQTNTCALEPIVKKLSGYLTTLELESGFISNEESKQKLLPIMSTLLEELNASGACTLPIDESNTIHLKLIQLRKDPPIVQEYDVPVFIQCKDHFIKSQWDLTTQQILPYIDGFRHIQKISAEADVELNLVRIAVQNLLYYGVVTLVSIFQYSNVYCTTPKVQNLIDDKSIQEECLNYVTKQGQKRASLRDVFQLYCGLSPGTTVRDLCSRYSQQLQSVDERRLIQFGLMKSLIRRLQKYPLVDEMDTSVILPVEAEGFIQSLEVFSLKEVGSTRWFRQHEHIEKLNMQAILNASAMHDEFVKELLVSYGKIPVLVHEMILVEVWKQKVFPILRQLQDFNPKNTFQLYMVIHHEATIVNLLETIMFYKDSCDAADDSLLDLVDYCHRKLTLLASKATHDQDNLTGKADISSVEELKIQSAALEFDISLKAVSVLRYITDHTNRISVINRMLCTHNMPCVLVQLIDCCPWSRHRGGEVEKYINSKWHKIPIEDSLKMTKLDGQVWISLYNLLLKEDCQRKYDFNNFNKNQLLKLRGFLTEVLIDQLPNLVELQRFLAHLAVTDPAPPKKELILEQIPEMWNYIVSENSGKWKSIAKYQVKEKFNPSESDLRLQAKRLAQTYNLDVMESLLPEKPKCGSCGKEAAKRCSRCQAEWYCHRECQVNHWPKHKKACQLMTEATEKIQRDLKINT</sequence>
<dbReference type="EMBL" id="CM015716">
    <property type="protein sequence ID" value="KAF3689987.1"/>
    <property type="molecule type" value="Genomic_DNA"/>
</dbReference>
<evidence type="ECO:0000256" key="10">
    <source>
        <dbReference type="ARBA" id="ARBA00023136"/>
    </source>
</evidence>
<evidence type="ECO:0000256" key="6">
    <source>
        <dbReference type="ARBA" id="ARBA00022490"/>
    </source>
</evidence>
<dbReference type="InterPro" id="IPR009348">
    <property type="entry name" value="NPR2-like"/>
</dbReference>
<evidence type="ECO:0000256" key="2">
    <source>
        <dbReference type="ARBA" id="ARBA00004607"/>
    </source>
</evidence>
<dbReference type="GO" id="GO:0036159">
    <property type="term" value="P:inner dynein arm assembly"/>
    <property type="evidence" value="ECO:0007669"/>
    <property type="project" value="TreeGrafter"/>
</dbReference>
<dbReference type="PANTHER" id="PTHR13244:SF7">
    <property type="entry name" value="ZINC FINGER MYND DOMAIN-CONTAINING PROTEIN 10"/>
    <property type="match status" value="1"/>
</dbReference>
<comment type="subcellular location">
    <subcellularLocation>
        <location evidence="1">Apical cell membrane</location>
    </subcellularLocation>
    <subcellularLocation>
        <location evidence="2">Cytoplasm</location>
        <location evidence="2">Cytoskeleton</location>
        <location evidence="2">Microtubule organizing center</location>
        <location evidence="2">Centrosome</location>
        <location evidence="2">Centriolar satellite</location>
    </subcellularLocation>
    <subcellularLocation>
        <location evidence="12">Dynein axonemal particle</location>
    </subcellularLocation>
</comment>
<dbReference type="InterPro" id="IPR052298">
    <property type="entry name" value="ZMYND10"/>
</dbReference>
<reference evidence="17" key="2">
    <citation type="submission" date="2019-02" db="EMBL/GenBank/DDBJ databases">
        <title>Opniocepnalus argus Var Kimnra genome.</title>
        <authorList>
            <person name="Zhou C."/>
            <person name="Xiao S."/>
        </authorList>
    </citation>
    <scope>NUCLEOTIDE SEQUENCE [LARGE SCALE GENOMIC DNA]</scope>
</reference>
<evidence type="ECO:0000256" key="3">
    <source>
        <dbReference type="ARBA" id="ARBA00005373"/>
    </source>
</evidence>
<keyword evidence="10" id="KW-0472">Membrane</keyword>
<accession>A0A6G1PIC4</accession>
<proteinExistence type="inferred from homology"/>
<evidence type="ECO:0000259" key="15">
    <source>
        <dbReference type="PROSITE" id="PS50865"/>
    </source>
</evidence>
<keyword evidence="11" id="KW-0206">Cytoskeleton</keyword>
<dbReference type="SUPFAM" id="SSF144232">
    <property type="entry name" value="HIT/MYND zinc finger-like"/>
    <property type="match status" value="1"/>
</dbReference>
<evidence type="ECO:0000256" key="5">
    <source>
        <dbReference type="ARBA" id="ARBA00022475"/>
    </source>
</evidence>
<evidence type="ECO:0000256" key="13">
    <source>
        <dbReference type="ARBA" id="ARBA00045527"/>
    </source>
</evidence>
<dbReference type="AlphaFoldDB" id="A0A6G1PIC4"/>
<dbReference type="GO" id="GO:0034451">
    <property type="term" value="C:centriolar satellite"/>
    <property type="evidence" value="ECO:0007669"/>
    <property type="project" value="UniProtKB-SubCell"/>
</dbReference>
<protein>
    <recommendedName>
        <fullName evidence="4">Zinc finger MYND domain-containing protein 10</fullName>
    </recommendedName>
</protein>
<name>A0A6G1PIC4_CHAAH</name>
<dbReference type="GO" id="GO:0044458">
    <property type="term" value="P:motile cilium assembly"/>
    <property type="evidence" value="ECO:0007669"/>
    <property type="project" value="TreeGrafter"/>
</dbReference>
<dbReference type="InterPro" id="IPR002893">
    <property type="entry name" value="Znf_MYND"/>
</dbReference>
<dbReference type="Proteomes" id="UP000503349">
    <property type="component" value="Chromosome 5"/>
</dbReference>
<keyword evidence="17" id="KW-1185">Reference proteome</keyword>
<keyword evidence="9" id="KW-0862">Zinc</keyword>
<dbReference type="GO" id="GO:0016324">
    <property type="term" value="C:apical plasma membrane"/>
    <property type="evidence" value="ECO:0007669"/>
    <property type="project" value="UniProtKB-SubCell"/>
</dbReference>
<dbReference type="GO" id="GO:0036158">
    <property type="term" value="P:outer dynein arm assembly"/>
    <property type="evidence" value="ECO:0007669"/>
    <property type="project" value="TreeGrafter"/>
</dbReference>
<reference evidence="16 17" key="1">
    <citation type="submission" date="2019-02" db="EMBL/GenBank/DDBJ databases">
        <title>Opniocepnalus argus genome.</title>
        <authorList>
            <person name="Zhou C."/>
            <person name="Xiao S."/>
        </authorList>
    </citation>
    <scope>NUCLEOTIDE SEQUENCE [LARGE SCALE GENOMIC DNA]</scope>
    <source>
        <strain evidence="16">OARG1902GOOAL</strain>
        <tissue evidence="16">Muscle</tissue>
    </source>
</reference>
<evidence type="ECO:0000313" key="16">
    <source>
        <dbReference type="EMBL" id="KAF3689987.1"/>
    </source>
</evidence>
<dbReference type="Gene3D" id="6.10.140.2220">
    <property type="match status" value="1"/>
</dbReference>
<dbReference type="FunFam" id="6.10.140.2220:FF:000009">
    <property type="entry name" value="Zinc finger MYND domain-containing protein 10"/>
    <property type="match status" value="1"/>
</dbReference>
<feature type="domain" description="MYND-type" evidence="15">
    <location>
        <begin position="717"/>
        <end position="753"/>
    </location>
</feature>
<evidence type="ECO:0000256" key="4">
    <source>
        <dbReference type="ARBA" id="ARBA00016317"/>
    </source>
</evidence>
<keyword evidence="6" id="KW-0963">Cytoplasm</keyword>
<evidence type="ECO:0000256" key="1">
    <source>
        <dbReference type="ARBA" id="ARBA00004221"/>
    </source>
</evidence>